<organism evidence="1 2">
    <name type="scientific">Dreissena polymorpha</name>
    <name type="common">Zebra mussel</name>
    <name type="synonym">Mytilus polymorpha</name>
    <dbReference type="NCBI Taxonomy" id="45954"/>
    <lineage>
        <taxon>Eukaryota</taxon>
        <taxon>Metazoa</taxon>
        <taxon>Spiralia</taxon>
        <taxon>Lophotrochozoa</taxon>
        <taxon>Mollusca</taxon>
        <taxon>Bivalvia</taxon>
        <taxon>Autobranchia</taxon>
        <taxon>Heteroconchia</taxon>
        <taxon>Euheterodonta</taxon>
        <taxon>Imparidentia</taxon>
        <taxon>Neoheterodontei</taxon>
        <taxon>Myida</taxon>
        <taxon>Dreissenoidea</taxon>
        <taxon>Dreissenidae</taxon>
        <taxon>Dreissena</taxon>
    </lineage>
</organism>
<dbReference type="SUPFAM" id="SSF49899">
    <property type="entry name" value="Concanavalin A-like lectins/glucanases"/>
    <property type="match status" value="1"/>
</dbReference>
<keyword evidence="2" id="KW-1185">Reference proteome</keyword>
<comment type="caution">
    <text evidence="1">The sequence shown here is derived from an EMBL/GenBank/DDBJ whole genome shotgun (WGS) entry which is preliminary data.</text>
</comment>
<gene>
    <name evidence="1" type="ORF">DPMN_066645</name>
</gene>
<reference evidence="1" key="2">
    <citation type="submission" date="2020-11" db="EMBL/GenBank/DDBJ databases">
        <authorList>
            <person name="McCartney M.A."/>
            <person name="Auch B."/>
            <person name="Kono T."/>
            <person name="Mallez S."/>
            <person name="Becker A."/>
            <person name="Gohl D.M."/>
            <person name="Silverstein K.A.T."/>
            <person name="Koren S."/>
            <person name="Bechman K.B."/>
            <person name="Herman A."/>
            <person name="Abrahante J.E."/>
            <person name="Garbe J."/>
        </authorList>
    </citation>
    <scope>NUCLEOTIDE SEQUENCE</scope>
    <source>
        <strain evidence="1">Duluth1</strain>
        <tissue evidence="1">Whole animal</tissue>
    </source>
</reference>
<accession>A0A9D3YXS2</accession>
<protein>
    <submittedName>
        <fullName evidence="1">Uncharacterized protein</fullName>
    </submittedName>
</protein>
<dbReference type="InterPro" id="IPR013320">
    <property type="entry name" value="ConA-like_dom_sf"/>
</dbReference>
<name>A0A9D3YXS2_DREPO</name>
<proteinExistence type="predicted"/>
<evidence type="ECO:0000313" key="2">
    <source>
        <dbReference type="Proteomes" id="UP000828390"/>
    </source>
</evidence>
<dbReference type="AlphaFoldDB" id="A0A9D3YXS2"/>
<reference evidence="1" key="1">
    <citation type="journal article" date="2019" name="bioRxiv">
        <title>The Genome of the Zebra Mussel, Dreissena polymorpha: A Resource for Invasive Species Research.</title>
        <authorList>
            <person name="McCartney M.A."/>
            <person name="Auch B."/>
            <person name="Kono T."/>
            <person name="Mallez S."/>
            <person name="Zhang Y."/>
            <person name="Obille A."/>
            <person name="Becker A."/>
            <person name="Abrahante J.E."/>
            <person name="Garbe J."/>
            <person name="Badalamenti J.P."/>
            <person name="Herman A."/>
            <person name="Mangelson H."/>
            <person name="Liachko I."/>
            <person name="Sullivan S."/>
            <person name="Sone E.D."/>
            <person name="Koren S."/>
            <person name="Silverstein K.A.T."/>
            <person name="Beckman K.B."/>
            <person name="Gohl D.M."/>
        </authorList>
    </citation>
    <scope>NUCLEOTIDE SEQUENCE</scope>
    <source>
        <strain evidence="1">Duluth1</strain>
        <tissue evidence="1">Whole animal</tissue>
    </source>
</reference>
<dbReference type="EMBL" id="JAIWYP010000014">
    <property type="protein sequence ID" value="KAH3707246.1"/>
    <property type="molecule type" value="Genomic_DNA"/>
</dbReference>
<sequence>MITAPPDSCLLNPAACTTLGLTLQITMQFHKIEENTYILTSGGQTPDGVGIAILYRYGKFQFVLTTFNMSWFASVGREALPADWLCNFLLSRSLDTGIEIFVNNVLFGYSRTPAPHRPTSPAYAHTIFIGKQPSTSTGVSVDFTLKEFTFWNARIEVLVDKGIFRPPVRPVLVG</sequence>
<dbReference type="Proteomes" id="UP000828390">
    <property type="component" value="Unassembled WGS sequence"/>
</dbReference>
<evidence type="ECO:0000313" key="1">
    <source>
        <dbReference type="EMBL" id="KAH3707246.1"/>
    </source>
</evidence>